<comment type="caution">
    <text evidence="2">The sequence shown here is derived from an EMBL/GenBank/DDBJ whole genome shotgun (WGS) entry which is preliminary data.</text>
</comment>
<dbReference type="GO" id="GO:0004857">
    <property type="term" value="F:enzyme inhibitor activity"/>
    <property type="evidence" value="ECO:0007669"/>
    <property type="project" value="InterPro"/>
</dbReference>
<evidence type="ECO:0000313" key="2">
    <source>
        <dbReference type="EMBL" id="CAH1425204.1"/>
    </source>
</evidence>
<dbReference type="AlphaFoldDB" id="A0AAU9MGC7"/>
<dbReference type="Gene3D" id="1.20.140.40">
    <property type="entry name" value="Invertase/pectin methylesterase inhibitor family protein"/>
    <property type="match status" value="1"/>
</dbReference>
<dbReference type="SUPFAM" id="SSF101148">
    <property type="entry name" value="Plant invertase/pectin methylesterase inhibitor"/>
    <property type="match status" value="1"/>
</dbReference>
<protein>
    <recommendedName>
        <fullName evidence="1">Pectinesterase inhibitor domain-containing protein</fullName>
    </recommendedName>
</protein>
<evidence type="ECO:0000259" key="1">
    <source>
        <dbReference type="Pfam" id="PF04043"/>
    </source>
</evidence>
<organism evidence="2 3">
    <name type="scientific">Lactuca virosa</name>
    <dbReference type="NCBI Taxonomy" id="75947"/>
    <lineage>
        <taxon>Eukaryota</taxon>
        <taxon>Viridiplantae</taxon>
        <taxon>Streptophyta</taxon>
        <taxon>Embryophyta</taxon>
        <taxon>Tracheophyta</taxon>
        <taxon>Spermatophyta</taxon>
        <taxon>Magnoliopsida</taxon>
        <taxon>eudicotyledons</taxon>
        <taxon>Gunneridae</taxon>
        <taxon>Pentapetalae</taxon>
        <taxon>asterids</taxon>
        <taxon>campanulids</taxon>
        <taxon>Asterales</taxon>
        <taxon>Asteraceae</taxon>
        <taxon>Cichorioideae</taxon>
        <taxon>Cichorieae</taxon>
        <taxon>Lactucinae</taxon>
        <taxon>Lactuca</taxon>
    </lineage>
</organism>
<accession>A0AAU9MGC7</accession>
<dbReference type="Proteomes" id="UP001157418">
    <property type="component" value="Unassembled WGS sequence"/>
</dbReference>
<reference evidence="2 3" key="1">
    <citation type="submission" date="2022-01" db="EMBL/GenBank/DDBJ databases">
        <authorList>
            <person name="Xiong W."/>
            <person name="Schranz E."/>
        </authorList>
    </citation>
    <scope>NUCLEOTIDE SEQUENCE [LARGE SCALE GENOMIC DNA]</scope>
</reference>
<sequence>MALVKQTLTIIFISAHIISTIHVNARFAPWPAADAGAPAAADIEESDIEPNPSDLLPLPDITEIIPDETGGTDADVANRVTKQMQVIGKKIDEFNASLKARMENPNTSHGTKECLTECDEVFGAAVDDIRNTIDSLENLNLMKANFDVSAVATNVDTCNDCFKEMVGGDPEVEKFSDWVRSITREALEALQKTTN</sequence>
<proteinExistence type="predicted"/>
<feature type="domain" description="Pectinesterase inhibitor" evidence="1">
    <location>
        <begin position="91"/>
        <end position="181"/>
    </location>
</feature>
<keyword evidence="3" id="KW-1185">Reference proteome</keyword>
<dbReference type="InterPro" id="IPR035513">
    <property type="entry name" value="Invertase/methylesterase_inhib"/>
</dbReference>
<name>A0AAU9MGC7_9ASTR</name>
<dbReference type="EMBL" id="CAKMRJ010002223">
    <property type="protein sequence ID" value="CAH1425204.1"/>
    <property type="molecule type" value="Genomic_DNA"/>
</dbReference>
<dbReference type="Pfam" id="PF04043">
    <property type="entry name" value="PMEI"/>
    <property type="match status" value="1"/>
</dbReference>
<evidence type="ECO:0000313" key="3">
    <source>
        <dbReference type="Proteomes" id="UP001157418"/>
    </source>
</evidence>
<gene>
    <name evidence="2" type="ORF">LVIROSA_LOCUS12360</name>
</gene>
<dbReference type="NCBIfam" id="TIGR01614">
    <property type="entry name" value="PME_inhib"/>
    <property type="match status" value="1"/>
</dbReference>
<dbReference type="InterPro" id="IPR006501">
    <property type="entry name" value="Pectinesterase_inhib_dom"/>
</dbReference>